<dbReference type="AlphaFoldDB" id="A0A073IAR7"/>
<reference evidence="2" key="1">
    <citation type="journal article" date="2014" name="Cell">
        <title>The Architecture of a Scrambled Genome Reveals Massive Levels of Genomic Rearrangement during Development.</title>
        <authorList>
            <person name="Chen X."/>
            <person name="Bracht J.R."/>
            <person name="Goldman A.D."/>
            <person name="Dolzhenko E."/>
            <person name="Clay D.M."/>
            <person name="Swart E.C."/>
            <person name="Perlman D.H."/>
            <person name="Doak T.G."/>
            <person name="Stuart A."/>
            <person name="Amemiya C.T."/>
            <person name="Sebra R.P."/>
            <person name="Landweber L.F."/>
        </authorList>
    </citation>
    <scope>NUCLEOTIDE SEQUENCE [LARGE SCALE GENOMIC DNA]</scope>
    <source>
        <strain evidence="2">JRB310</strain>
    </source>
</reference>
<accession>A0A073IAR7</accession>
<dbReference type="EMBL" id="ARYC01018302">
    <property type="protein sequence ID" value="KEJ82492.1"/>
    <property type="molecule type" value="Genomic_DNA"/>
</dbReference>
<organism evidence="1 2">
    <name type="scientific">Oxytricha trifallax</name>
    <dbReference type="NCBI Taxonomy" id="1172189"/>
    <lineage>
        <taxon>Eukaryota</taxon>
        <taxon>Sar</taxon>
        <taxon>Alveolata</taxon>
        <taxon>Ciliophora</taxon>
        <taxon>Intramacronucleata</taxon>
        <taxon>Spirotrichea</taxon>
        <taxon>Stichotrichia</taxon>
        <taxon>Sporadotrichida</taxon>
        <taxon>Oxytrichidae</taxon>
        <taxon>Oxytrichinae</taxon>
        <taxon>Oxytricha</taxon>
    </lineage>
</organism>
<proteinExistence type="predicted"/>
<gene>
    <name evidence="1" type="ORF">OXYTRIMIC_593</name>
</gene>
<dbReference type="Gene3D" id="3.30.40.10">
    <property type="entry name" value="Zinc/RING finger domain, C3HC4 (zinc finger)"/>
    <property type="match status" value="1"/>
</dbReference>
<name>A0A073IAR7_9SPIT</name>
<evidence type="ECO:0000313" key="1">
    <source>
        <dbReference type="EMBL" id="KEJ82492.1"/>
    </source>
</evidence>
<comment type="caution">
    <text evidence="1">The sequence shown here is derived from an EMBL/GenBank/DDBJ whole genome shotgun (WGS) entry which is preliminary data.</text>
</comment>
<dbReference type="Proteomes" id="UP000053232">
    <property type="component" value="Unassembled WGS sequence"/>
</dbReference>
<dbReference type="InterPro" id="IPR013083">
    <property type="entry name" value="Znf_RING/FYVE/PHD"/>
</dbReference>
<protein>
    <recommendedName>
        <fullName evidence="3">TRAF-type domain-containing protein</fullName>
    </recommendedName>
</protein>
<evidence type="ECO:0000313" key="2">
    <source>
        <dbReference type="Proteomes" id="UP000053232"/>
    </source>
</evidence>
<evidence type="ECO:0008006" key="3">
    <source>
        <dbReference type="Google" id="ProtNLM"/>
    </source>
</evidence>
<sequence length="129" mass="15509">MNRGCKYRYIKCPLLCKPSQIHRMKYTAKDLLKHFQNECEEFIEICNNCNTSMKRKQMLNHVCENDCTKLYSHKQKDYSKFEFQQSIEMEETCLTEDTQESITPNQNQIITQNIKQLDKAAINYLNYKY</sequence>
<keyword evidence="2" id="KW-1185">Reference proteome</keyword>